<dbReference type="AlphaFoldDB" id="A0A0H5RBL4"/>
<proteinExistence type="predicted"/>
<name>A0A0H5RBL4_9EUKA</name>
<protein>
    <submittedName>
        <fullName evidence="1">Uncharacterized protein</fullName>
    </submittedName>
</protein>
<feature type="non-terminal residue" evidence="1">
    <location>
        <position position="1"/>
    </location>
</feature>
<organism evidence="1">
    <name type="scientific">Spongospora subterranea</name>
    <dbReference type="NCBI Taxonomy" id="70186"/>
    <lineage>
        <taxon>Eukaryota</taxon>
        <taxon>Sar</taxon>
        <taxon>Rhizaria</taxon>
        <taxon>Endomyxa</taxon>
        <taxon>Phytomyxea</taxon>
        <taxon>Plasmodiophorida</taxon>
        <taxon>Plasmodiophoridae</taxon>
        <taxon>Spongospora</taxon>
    </lineage>
</organism>
<reference evidence="1" key="1">
    <citation type="submission" date="2015-04" db="EMBL/GenBank/DDBJ databases">
        <title>The genome sequence of the plant pathogenic Rhizarian Plasmodiophora brassicae reveals insights in its biotrophic life cycle and the origin of chitin synthesis.</title>
        <authorList>
            <person name="Schwelm A."/>
            <person name="Fogelqvist J."/>
            <person name="Knaust A."/>
            <person name="Julke S."/>
            <person name="Lilja T."/>
            <person name="Dhandapani V."/>
            <person name="Bonilla-Rosso G."/>
            <person name="Karlsson M."/>
            <person name="Shevchenko A."/>
            <person name="Choi S.R."/>
            <person name="Kim H.G."/>
            <person name="Park J.Y."/>
            <person name="Lim Y.P."/>
            <person name="Ludwig-Muller J."/>
            <person name="Dixelius C."/>
        </authorList>
    </citation>
    <scope>NUCLEOTIDE SEQUENCE</scope>
    <source>
        <tissue evidence="1">Potato root galls</tissue>
    </source>
</reference>
<dbReference type="EMBL" id="HACM01011168">
    <property type="protein sequence ID" value="CRZ11610.1"/>
    <property type="molecule type" value="Transcribed_RNA"/>
</dbReference>
<accession>A0A0H5RBL4</accession>
<evidence type="ECO:0000313" key="1">
    <source>
        <dbReference type="EMBL" id="CRZ11610.1"/>
    </source>
</evidence>
<sequence>GGQILDIQNTNLDHYQGVHSWRKSARQFPNYQICFLIIEQTTSFCLAISHELVLYFLVILKSSAIRSGNWVLPIIEGQNVESNQSCTSKNLQICGKTLLLTCFSICSRCEILQ</sequence>